<dbReference type="GO" id="GO:0046872">
    <property type="term" value="F:metal ion binding"/>
    <property type="evidence" value="ECO:0007669"/>
    <property type="project" value="TreeGrafter"/>
</dbReference>
<dbReference type="PANTHER" id="PTHR10772:SF63">
    <property type="entry name" value="20 KDA CHAPERONIN, CHLOROPLASTIC"/>
    <property type="match status" value="1"/>
</dbReference>
<evidence type="ECO:0000256" key="2">
    <source>
        <dbReference type="ARBA" id="ARBA00023186"/>
    </source>
</evidence>
<dbReference type="Pfam" id="PF00166">
    <property type="entry name" value="Cpn10"/>
    <property type="match status" value="1"/>
</dbReference>
<evidence type="ECO:0000256" key="1">
    <source>
        <dbReference type="ARBA" id="ARBA00006975"/>
    </source>
</evidence>
<dbReference type="SMART" id="SM00883">
    <property type="entry name" value="Cpn10"/>
    <property type="match status" value="1"/>
</dbReference>
<reference evidence="5 6" key="1">
    <citation type="submission" date="2017-09" db="EMBL/GenBank/DDBJ databases">
        <title>Depth-based differentiation of microbial function through sediment-hosted aquifers and enrichment of novel symbionts in the deep terrestrial subsurface.</title>
        <authorList>
            <person name="Probst A.J."/>
            <person name="Ladd B."/>
            <person name="Jarett J.K."/>
            <person name="Geller-Mcgrath D.E."/>
            <person name="Sieber C.M."/>
            <person name="Emerson J.B."/>
            <person name="Anantharaman K."/>
            <person name="Thomas B.C."/>
            <person name="Malmstrom R."/>
            <person name="Stieglmeier M."/>
            <person name="Klingl A."/>
            <person name="Woyke T."/>
            <person name="Ryan C.M."/>
            <person name="Banfield J.F."/>
        </authorList>
    </citation>
    <scope>NUCLEOTIDE SEQUENCE [LARGE SCALE GENOMIC DNA]</scope>
    <source>
        <strain evidence="5">CG17_big_fil_post_rev_8_21_14_2_50_48_46</strain>
    </source>
</reference>
<dbReference type="InterPro" id="IPR037124">
    <property type="entry name" value="Chaperonin_GroES_sf"/>
</dbReference>
<keyword evidence="3" id="KW-0963">Cytoplasm</keyword>
<dbReference type="GO" id="GO:0005524">
    <property type="term" value="F:ATP binding"/>
    <property type="evidence" value="ECO:0007669"/>
    <property type="project" value="InterPro"/>
</dbReference>
<accession>A0A2M7G7B0</accession>
<dbReference type="AlphaFoldDB" id="A0A2M7G7B0"/>
<keyword evidence="2 3" id="KW-0143">Chaperone</keyword>
<dbReference type="Gene3D" id="2.30.33.40">
    <property type="entry name" value="GroES chaperonin"/>
    <property type="match status" value="1"/>
</dbReference>
<comment type="function">
    <text evidence="3 4">Together with the chaperonin GroEL, plays an essential role in assisting protein folding. The GroEL-GroES system forms a nano-cage that allows encapsulation of the non-native substrate proteins and provides a physical environment optimized to promote and accelerate protein folding. GroES binds to the apical surface of the GroEL ring, thereby capping the opening of the GroEL channel.</text>
</comment>
<dbReference type="FunFam" id="2.30.33.40:FF:000001">
    <property type="entry name" value="10 kDa chaperonin"/>
    <property type="match status" value="1"/>
</dbReference>
<organism evidence="5 6">
    <name type="scientific">bacterium (Candidatus Blackallbacteria) CG17_big_fil_post_rev_8_21_14_2_50_48_46</name>
    <dbReference type="NCBI Taxonomy" id="2014261"/>
    <lineage>
        <taxon>Bacteria</taxon>
        <taxon>Candidatus Blackallbacteria</taxon>
    </lineage>
</organism>
<evidence type="ECO:0000313" key="6">
    <source>
        <dbReference type="Proteomes" id="UP000231019"/>
    </source>
</evidence>
<dbReference type="PANTHER" id="PTHR10772">
    <property type="entry name" value="10 KDA HEAT SHOCK PROTEIN"/>
    <property type="match status" value="1"/>
</dbReference>
<protein>
    <recommendedName>
        <fullName evidence="3">Co-chaperonin GroES</fullName>
    </recommendedName>
    <alternativeName>
        <fullName evidence="3">10 kDa chaperonin</fullName>
    </alternativeName>
    <alternativeName>
        <fullName evidence="3">Chaperonin-10</fullName>
        <shortName evidence="3">Cpn10</shortName>
    </alternativeName>
</protein>
<dbReference type="EMBL" id="PFFQ01000017">
    <property type="protein sequence ID" value="PIW17962.1"/>
    <property type="molecule type" value="Genomic_DNA"/>
</dbReference>
<dbReference type="PRINTS" id="PR00297">
    <property type="entry name" value="CHAPERONIN10"/>
</dbReference>
<dbReference type="HAMAP" id="MF_00580">
    <property type="entry name" value="CH10"/>
    <property type="match status" value="1"/>
</dbReference>
<dbReference type="CDD" id="cd00320">
    <property type="entry name" value="cpn10"/>
    <property type="match status" value="1"/>
</dbReference>
<name>A0A2M7G7B0_9BACT</name>
<dbReference type="GO" id="GO:0051087">
    <property type="term" value="F:protein-folding chaperone binding"/>
    <property type="evidence" value="ECO:0007669"/>
    <property type="project" value="TreeGrafter"/>
</dbReference>
<comment type="subcellular location">
    <subcellularLocation>
        <location evidence="3">Cytoplasm</location>
    </subcellularLocation>
</comment>
<dbReference type="GO" id="GO:0005737">
    <property type="term" value="C:cytoplasm"/>
    <property type="evidence" value="ECO:0007669"/>
    <property type="project" value="UniProtKB-SubCell"/>
</dbReference>
<dbReference type="InterPro" id="IPR011032">
    <property type="entry name" value="GroES-like_sf"/>
</dbReference>
<dbReference type="SUPFAM" id="SSF50129">
    <property type="entry name" value="GroES-like"/>
    <property type="match status" value="1"/>
</dbReference>
<proteinExistence type="inferred from homology"/>
<dbReference type="GO" id="GO:0044183">
    <property type="term" value="F:protein folding chaperone"/>
    <property type="evidence" value="ECO:0007669"/>
    <property type="project" value="InterPro"/>
</dbReference>
<dbReference type="GO" id="GO:0051082">
    <property type="term" value="F:unfolded protein binding"/>
    <property type="evidence" value="ECO:0007669"/>
    <property type="project" value="TreeGrafter"/>
</dbReference>
<sequence>MNEDLDQSIDSLPWWIPQPLGARALIRPDGLKDKTAGGIYLPDQAKEEPTEGVIANLGPGHKLKDGTYAPLEVKIGQRVIYNKWGATEIKEQGETFVIVREEDILGIIHGGEIDDDLLPAF</sequence>
<evidence type="ECO:0000256" key="3">
    <source>
        <dbReference type="HAMAP-Rule" id="MF_00580"/>
    </source>
</evidence>
<comment type="similarity">
    <text evidence="1 3 4">Belongs to the GroES chaperonin family.</text>
</comment>
<evidence type="ECO:0000256" key="4">
    <source>
        <dbReference type="RuleBase" id="RU000535"/>
    </source>
</evidence>
<dbReference type="InterPro" id="IPR020818">
    <property type="entry name" value="Chaperonin_GroES"/>
</dbReference>
<comment type="caution">
    <text evidence="5">The sequence shown here is derived from an EMBL/GenBank/DDBJ whole genome shotgun (WGS) entry which is preliminary data.</text>
</comment>
<gene>
    <name evidence="3" type="primary">groES</name>
    <name evidence="3" type="synonym">groS</name>
    <name evidence="5" type="ORF">COW36_06730</name>
</gene>
<comment type="subunit">
    <text evidence="3">Heptamer of 7 subunits arranged in a ring. Interacts with the chaperonin GroEL.</text>
</comment>
<evidence type="ECO:0000313" key="5">
    <source>
        <dbReference type="EMBL" id="PIW17962.1"/>
    </source>
</evidence>
<dbReference type="Proteomes" id="UP000231019">
    <property type="component" value="Unassembled WGS sequence"/>
</dbReference>